<protein>
    <submittedName>
        <fullName evidence="2">EGF domain specific O-linked N-acetylglucosamine transferase</fullName>
    </submittedName>
</protein>
<accession>A0A287D0F7</accession>
<name>A0A287D0F7_ICTTR</name>
<organism evidence="2 3">
    <name type="scientific">Ictidomys tridecemlineatus</name>
    <name type="common">Thirteen-lined ground squirrel</name>
    <name type="synonym">Spermophilus tridecemlineatus</name>
    <dbReference type="NCBI Taxonomy" id="43179"/>
    <lineage>
        <taxon>Eukaryota</taxon>
        <taxon>Metazoa</taxon>
        <taxon>Chordata</taxon>
        <taxon>Craniata</taxon>
        <taxon>Vertebrata</taxon>
        <taxon>Euteleostomi</taxon>
        <taxon>Mammalia</taxon>
        <taxon>Eutheria</taxon>
        <taxon>Euarchontoglires</taxon>
        <taxon>Glires</taxon>
        <taxon>Rodentia</taxon>
        <taxon>Sciuromorpha</taxon>
        <taxon>Sciuridae</taxon>
        <taxon>Xerinae</taxon>
        <taxon>Marmotini</taxon>
        <taxon>Ictidomys</taxon>
    </lineage>
</organism>
<keyword evidence="3" id="KW-1185">Reference proteome</keyword>
<keyword evidence="1" id="KW-0732">Signal</keyword>
<dbReference type="GeneTree" id="ENSGT00940000156493"/>
<sequence>MLMLLVFGALLHEVSLRGQDGAAAEASTTSLGKRWTKSFVRRRVTTQLCLITRSLTTTLSTQ</sequence>
<evidence type="ECO:0000313" key="2">
    <source>
        <dbReference type="Ensembl" id="ENSSTOP00000027014.1"/>
    </source>
</evidence>
<reference evidence="2" key="3">
    <citation type="submission" date="2025-09" db="UniProtKB">
        <authorList>
            <consortium name="Ensembl"/>
        </authorList>
    </citation>
    <scope>IDENTIFICATION</scope>
</reference>
<dbReference type="EMBL" id="AGTP01073596">
    <property type="status" value="NOT_ANNOTATED_CDS"/>
    <property type="molecule type" value="Genomic_DNA"/>
</dbReference>
<reference evidence="2" key="2">
    <citation type="submission" date="2025-08" db="UniProtKB">
        <authorList>
            <consortium name="Ensembl"/>
        </authorList>
    </citation>
    <scope>IDENTIFICATION</scope>
</reference>
<dbReference type="EMBL" id="AGTP01073597">
    <property type="status" value="NOT_ANNOTATED_CDS"/>
    <property type="molecule type" value="Genomic_DNA"/>
</dbReference>
<feature type="signal peptide" evidence="1">
    <location>
        <begin position="1"/>
        <end position="16"/>
    </location>
</feature>
<feature type="chain" id="PRO_5012312684" evidence="1">
    <location>
        <begin position="17"/>
        <end position="62"/>
    </location>
</feature>
<gene>
    <name evidence="2" type="primary">EOGT</name>
</gene>
<dbReference type="Proteomes" id="UP000005215">
    <property type="component" value="Unassembled WGS sequence"/>
</dbReference>
<evidence type="ECO:0000256" key="1">
    <source>
        <dbReference type="SAM" id="SignalP"/>
    </source>
</evidence>
<dbReference type="AlphaFoldDB" id="A0A287D0F7"/>
<proteinExistence type="predicted"/>
<reference evidence="3" key="1">
    <citation type="submission" date="2011-11" db="EMBL/GenBank/DDBJ databases">
        <title>The Draft Genome of Spermophilus tridecemlineatus.</title>
        <authorList>
            <consortium name="The Broad Institute Genome Assembly &amp; Analysis Group"/>
            <consortium name="Computational R&amp;D Group"/>
            <consortium name="and Sequencing Platform"/>
            <person name="Di Palma F."/>
            <person name="Alfoldi J."/>
            <person name="Johnson J."/>
            <person name="Berlin A."/>
            <person name="Gnerre S."/>
            <person name="Jaffe D."/>
            <person name="MacCallum I."/>
            <person name="Young S."/>
            <person name="Walker B.J."/>
            <person name="Lindblad-Toh K."/>
        </authorList>
    </citation>
    <scope>NUCLEOTIDE SEQUENCE [LARGE SCALE GENOMIC DNA]</scope>
</reference>
<dbReference type="Ensembl" id="ENSSTOT00000033600.1">
    <property type="protein sequence ID" value="ENSSTOP00000027014.1"/>
    <property type="gene ID" value="ENSSTOG00000003163.3"/>
</dbReference>
<evidence type="ECO:0000313" key="3">
    <source>
        <dbReference type="Proteomes" id="UP000005215"/>
    </source>
</evidence>